<dbReference type="AlphaFoldDB" id="A0A2H3CYV6"/>
<gene>
    <name evidence="2" type="ORF">ARMGADRAFT_1019977</name>
</gene>
<reference evidence="3" key="1">
    <citation type="journal article" date="2017" name="Nat. Ecol. Evol.">
        <title>Genome expansion and lineage-specific genetic innovations in the forest pathogenic fungi Armillaria.</title>
        <authorList>
            <person name="Sipos G."/>
            <person name="Prasanna A.N."/>
            <person name="Walter M.C."/>
            <person name="O'Connor E."/>
            <person name="Balint B."/>
            <person name="Krizsan K."/>
            <person name="Kiss B."/>
            <person name="Hess J."/>
            <person name="Varga T."/>
            <person name="Slot J."/>
            <person name="Riley R."/>
            <person name="Boka B."/>
            <person name="Rigling D."/>
            <person name="Barry K."/>
            <person name="Lee J."/>
            <person name="Mihaltcheva S."/>
            <person name="LaButti K."/>
            <person name="Lipzen A."/>
            <person name="Waldron R."/>
            <person name="Moloney N.M."/>
            <person name="Sperisen C."/>
            <person name="Kredics L."/>
            <person name="Vagvoelgyi C."/>
            <person name="Patrignani A."/>
            <person name="Fitzpatrick D."/>
            <person name="Nagy I."/>
            <person name="Doyle S."/>
            <person name="Anderson J.B."/>
            <person name="Grigoriev I.V."/>
            <person name="Gueldener U."/>
            <person name="Muensterkoetter M."/>
            <person name="Nagy L.G."/>
        </authorList>
    </citation>
    <scope>NUCLEOTIDE SEQUENCE [LARGE SCALE GENOMIC DNA]</scope>
    <source>
        <strain evidence="3">Ar21-2</strain>
    </source>
</reference>
<dbReference type="InParanoid" id="A0A2H3CYV6"/>
<evidence type="ECO:0000256" key="1">
    <source>
        <dbReference type="SAM" id="MobiDB-lite"/>
    </source>
</evidence>
<protein>
    <submittedName>
        <fullName evidence="2">Uncharacterized protein</fullName>
    </submittedName>
</protein>
<sequence length="79" mass="9391">MLLLRPKVVSRRSQVLDDSAGVQPCDPSMQRTKSRMLSTERWNEGAYSIRVFETRRIQFENSLSIPYRQDKRFQTRRVS</sequence>
<keyword evidence="3" id="KW-1185">Reference proteome</keyword>
<evidence type="ECO:0000313" key="2">
    <source>
        <dbReference type="EMBL" id="PBK81967.1"/>
    </source>
</evidence>
<dbReference type="EMBL" id="KZ293723">
    <property type="protein sequence ID" value="PBK81967.1"/>
    <property type="molecule type" value="Genomic_DNA"/>
</dbReference>
<feature type="region of interest" description="Disordered" evidence="1">
    <location>
        <begin position="15"/>
        <end position="37"/>
    </location>
</feature>
<accession>A0A2H3CYV6</accession>
<name>A0A2H3CYV6_ARMGA</name>
<evidence type="ECO:0000313" key="3">
    <source>
        <dbReference type="Proteomes" id="UP000217790"/>
    </source>
</evidence>
<proteinExistence type="predicted"/>
<organism evidence="2 3">
    <name type="scientific">Armillaria gallica</name>
    <name type="common">Bulbous honey fungus</name>
    <name type="synonym">Armillaria bulbosa</name>
    <dbReference type="NCBI Taxonomy" id="47427"/>
    <lineage>
        <taxon>Eukaryota</taxon>
        <taxon>Fungi</taxon>
        <taxon>Dikarya</taxon>
        <taxon>Basidiomycota</taxon>
        <taxon>Agaricomycotina</taxon>
        <taxon>Agaricomycetes</taxon>
        <taxon>Agaricomycetidae</taxon>
        <taxon>Agaricales</taxon>
        <taxon>Marasmiineae</taxon>
        <taxon>Physalacriaceae</taxon>
        <taxon>Armillaria</taxon>
    </lineage>
</organism>
<dbReference type="Proteomes" id="UP000217790">
    <property type="component" value="Unassembled WGS sequence"/>
</dbReference>